<evidence type="ECO:0000313" key="2">
    <source>
        <dbReference type="EMBL" id="CEG48206.1"/>
    </source>
</evidence>
<feature type="region of interest" description="Disordered" evidence="1">
    <location>
        <begin position="54"/>
        <end position="81"/>
    </location>
</feature>
<dbReference type="Proteomes" id="UP000054928">
    <property type="component" value="Unassembled WGS sequence"/>
</dbReference>
<accession>A0A0P1B1V9</accession>
<organism evidence="2 3">
    <name type="scientific">Plasmopara halstedii</name>
    <name type="common">Downy mildew of sunflower</name>
    <dbReference type="NCBI Taxonomy" id="4781"/>
    <lineage>
        <taxon>Eukaryota</taxon>
        <taxon>Sar</taxon>
        <taxon>Stramenopiles</taxon>
        <taxon>Oomycota</taxon>
        <taxon>Peronosporomycetes</taxon>
        <taxon>Peronosporales</taxon>
        <taxon>Peronosporaceae</taxon>
        <taxon>Plasmopara</taxon>
    </lineage>
</organism>
<dbReference type="AlphaFoldDB" id="A0A0P1B1V9"/>
<evidence type="ECO:0000313" key="3">
    <source>
        <dbReference type="Proteomes" id="UP000054928"/>
    </source>
</evidence>
<feature type="compositionally biased region" description="Basic and acidic residues" evidence="1">
    <location>
        <begin position="59"/>
        <end position="77"/>
    </location>
</feature>
<reference evidence="3" key="1">
    <citation type="submission" date="2014-09" db="EMBL/GenBank/DDBJ databases">
        <authorList>
            <person name="Sharma Rahul"/>
            <person name="Thines Marco"/>
        </authorList>
    </citation>
    <scope>NUCLEOTIDE SEQUENCE [LARGE SCALE GENOMIC DNA]</scope>
</reference>
<keyword evidence="3" id="KW-1185">Reference proteome</keyword>
<name>A0A0P1B1V9_PLAHL</name>
<evidence type="ECO:0000256" key="1">
    <source>
        <dbReference type="SAM" id="MobiDB-lite"/>
    </source>
</evidence>
<dbReference type="GeneID" id="36400731"/>
<protein>
    <submittedName>
        <fullName evidence="2">Uncharacterized protein</fullName>
    </submittedName>
</protein>
<dbReference type="RefSeq" id="XP_024584575.1">
    <property type="nucleotide sequence ID" value="XM_024719259.1"/>
</dbReference>
<dbReference type="EMBL" id="CCYD01002887">
    <property type="protein sequence ID" value="CEG48206.1"/>
    <property type="molecule type" value="Genomic_DNA"/>
</dbReference>
<sequence length="117" mass="13313">MLTFHCYDRVAQLFIDVLGQRKVANCSCQGFLEMNVLSPTLLQKILSGRKRLELRKRRDGSQEDEVRGGTKDDKETSVDTTAKVVNAETESVTGGYNREEQIVRMPIVKQIVKQKLK</sequence>
<proteinExistence type="predicted"/>